<dbReference type="GO" id="GO:0019287">
    <property type="term" value="P:isopentenyl diphosphate biosynthetic process, mevalonate pathway"/>
    <property type="evidence" value="ECO:0007669"/>
    <property type="project" value="UniProtKB-UniRule"/>
</dbReference>
<keyword evidence="9 13" id="KW-0752">Steroid biosynthesis</keyword>
<evidence type="ECO:0000313" key="16">
    <source>
        <dbReference type="Proteomes" id="UP000236544"/>
    </source>
</evidence>
<comment type="catalytic activity">
    <reaction evidence="12">
        <text>(R)-5-phosphomevalonate + ATP = (R)-5-diphosphomevalonate + ADP</text>
        <dbReference type="Rhea" id="RHEA:16341"/>
        <dbReference type="ChEBI" id="CHEBI:30616"/>
        <dbReference type="ChEBI" id="CHEBI:57557"/>
        <dbReference type="ChEBI" id="CHEBI:58146"/>
        <dbReference type="ChEBI" id="CHEBI:456216"/>
        <dbReference type="EC" id="2.7.4.2"/>
    </reaction>
    <physiologicalReaction direction="left-to-right" evidence="12">
        <dbReference type="Rhea" id="RHEA:16342"/>
    </physiologicalReaction>
</comment>
<comment type="pathway">
    <text evidence="1 13">Isoprenoid biosynthesis; isopentenyl diphosphate biosynthesis via mevalonate pathway; isopentenyl diphosphate from (R)-mevalonate: step 2/3.</text>
</comment>
<dbReference type="NCBIfam" id="TIGR01219">
    <property type="entry name" value="Pmev_kin_ERG8"/>
    <property type="match status" value="1"/>
</dbReference>
<evidence type="ECO:0000256" key="2">
    <source>
        <dbReference type="ARBA" id="ARBA00006495"/>
    </source>
</evidence>
<dbReference type="GO" id="GO:0010142">
    <property type="term" value="P:farnesyl diphosphate biosynthetic process, mevalonate pathway"/>
    <property type="evidence" value="ECO:0007669"/>
    <property type="project" value="TreeGrafter"/>
</dbReference>
<evidence type="ECO:0000256" key="11">
    <source>
        <dbReference type="ARBA" id="ARBA00023221"/>
    </source>
</evidence>
<dbReference type="GO" id="GO:0006696">
    <property type="term" value="P:ergosterol biosynthetic process"/>
    <property type="evidence" value="ECO:0007669"/>
    <property type="project" value="TreeGrafter"/>
</dbReference>
<evidence type="ECO:0000256" key="9">
    <source>
        <dbReference type="ARBA" id="ARBA00022955"/>
    </source>
</evidence>
<evidence type="ECO:0000256" key="3">
    <source>
        <dbReference type="ARBA" id="ARBA00012958"/>
    </source>
</evidence>
<dbReference type="InterPro" id="IPR020568">
    <property type="entry name" value="Ribosomal_Su5_D2-typ_SF"/>
</dbReference>
<dbReference type="EC" id="2.7.4.2" evidence="3 13"/>
<dbReference type="SUPFAM" id="SSF54211">
    <property type="entry name" value="Ribosomal protein S5 domain 2-like"/>
    <property type="match status" value="1"/>
</dbReference>
<dbReference type="InterPro" id="IPR006203">
    <property type="entry name" value="GHMP_knse_ATP-bd_CS"/>
</dbReference>
<evidence type="ECO:0000256" key="5">
    <source>
        <dbReference type="ARBA" id="ARBA00022679"/>
    </source>
</evidence>
<dbReference type="GO" id="GO:0005777">
    <property type="term" value="C:peroxisome"/>
    <property type="evidence" value="ECO:0007669"/>
    <property type="project" value="TreeGrafter"/>
</dbReference>
<accession>A0A0P1KWU8</accession>
<comment type="similarity">
    <text evidence="2 13">Belongs to the GHMP kinase family. Mevalonate kinase subfamily.</text>
</comment>
<evidence type="ECO:0000256" key="13">
    <source>
        <dbReference type="PIRNR" id="PIRNR017288"/>
    </source>
</evidence>
<dbReference type="InterPro" id="IPR016005">
    <property type="entry name" value="Erg8"/>
</dbReference>
<dbReference type="InterPro" id="IPR035102">
    <property type="entry name" value="Phosphomevalonate_kinase"/>
</dbReference>
<dbReference type="GO" id="GO:0004631">
    <property type="term" value="F:phosphomevalonate kinase activity"/>
    <property type="evidence" value="ECO:0007669"/>
    <property type="project" value="UniProtKB-UniRule"/>
</dbReference>
<evidence type="ECO:0000259" key="14">
    <source>
        <dbReference type="Pfam" id="PF00288"/>
    </source>
</evidence>
<evidence type="ECO:0000256" key="7">
    <source>
        <dbReference type="ARBA" id="ARBA00022777"/>
    </source>
</evidence>
<dbReference type="UniPathway" id="UPA00057">
    <property type="reaction ID" value="UER00099"/>
</dbReference>
<keyword evidence="5 13" id="KW-0808">Transferase</keyword>
<keyword evidence="6" id="KW-0547">Nucleotide-binding</keyword>
<keyword evidence="10 13" id="KW-0443">Lipid metabolism</keyword>
<dbReference type="Pfam" id="PF00288">
    <property type="entry name" value="GHMP_kinases_N"/>
    <property type="match status" value="1"/>
</dbReference>
<dbReference type="AlphaFoldDB" id="A0A0P1KWU8"/>
<gene>
    <name evidence="15" type="ORF">LAQU0_S01e04324g</name>
</gene>
<dbReference type="FunFam" id="3.30.230.10:FF:000101">
    <property type="entry name" value="Phosphomevalonate kinase"/>
    <property type="match status" value="1"/>
</dbReference>
<evidence type="ECO:0000313" key="15">
    <source>
        <dbReference type="EMBL" id="CUS20335.1"/>
    </source>
</evidence>
<evidence type="ECO:0000256" key="8">
    <source>
        <dbReference type="ARBA" id="ARBA00022840"/>
    </source>
</evidence>
<keyword evidence="4 13" id="KW-0444">Lipid biosynthesis</keyword>
<feature type="domain" description="GHMP kinase N-terminal" evidence="14">
    <location>
        <begin position="141"/>
        <end position="210"/>
    </location>
</feature>
<dbReference type="PROSITE" id="PS00627">
    <property type="entry name" value="GHMP_KINASES_ATP"/>
    <property type="match status" value="1"/>
</dbReference>
<evidence type="ECO:0000256" key="1">
    <source>
        <dbReference type="ARBA" id="ARBA00005017"/>
    </source>
</evidence>
<evidence type="ECO:0000256" key="10">
    <source>
        <dbReference type="ARBA" id="ARBA00023098"/>
    </source>
</evidence>
<proteinExistence type="inferred from homology"/>
<keyword evidence="16" id="KW-1185">Reference proteome</keyword>
<keyword evidence="11 13" id="KW-0753">Steroid metabolism</keyword>
<dbReference type="PANTHER" id="PTHR31814">
    <property type="match status" value="1"/>
</dbReference>
<evidence type="ECO:0000256" key="4">
    <source>
        <dbReference type="ARBA" id="ARBA00022516"/>
    </source>
</evidence>
<protein>
    <recommendedName>
        <fullName evidence="3 13">Phosphomevalonate kinase</fullName>
        <ecNumber evidence="3 13">2.7.4.2</ecNumber>
    </recommendedName>
</protein>
<dbReference type="EMBL" id="LN890560">
    <property type="protein sequence ID" value="CUS20335.1"/>
    <property type="molecule type" value="Genomic_DNA"/>
</dbReference>
<dbReference type="InterPro" id="IPR014721">
    <property type="entry name" value="Ribsml_uS5_D2-typ_fold_subgr"/>
</dbReference>
<keyword evidence="7 13" id="KW-0418">Kinase</keyword>
<dbReference type="InterPro" id="IPR006204">
    <property type="entry name" value="GHMP_kinase_N_dom"/>
</dbReference>
<dbReference type="GO" id="GO:0005524">
    <property type="term" value="F:ATP binding"/>
    <property type="evidence" value="ECO:0007669"/>
    <property type="project" value="UniProtKB-UniRule"/>
</dbReference>
<dbReference type="Gene3D" id="3.30.230.10">
    <property type="match status" value="1"/>
</dbReference>
<dbReference type="Proteomes" id="UP000236544">
    <property type="component" value="Unassembled WGS sequence"/>
</dbReference>
<name>A0A0P1KWU8_9SACH</name>
<evidence type="ECO:0000256" key="12">
    <source>
        <dbReference type="ARBA" id="ARBA00029326"/>
    </source>
</evidence>
<reference evidence="16" key="1">
    <citation type="submission" date="2015-10" db="EMBL/GenBank/DDBJ databases">
        <authorList>
            <person name="Devillers H."/>
        </authorList>
    </citation>
    <scope>NUCLEOTIDE SEQUENCE [LARGE SCALE GENOMIC DNA]</scope>
</reference>
<dbReference type="OrthoDB" id="10262935at2759"/>
<dbReference type="PIRSF" id="PIRSF017288">
    <property type="entry name" value="PMK_GHMP_euk"/>
    <property type="match status" value="1"/>
</dbReference>
<dbReference type="PANTHER" id="PTHR31814:SF2">
    <property type="entry name" value="PHOSPHOMEVALONATE KINASE"/>
    <property type="match status" value="1"/>
</dbReference>
<evidence type="ECO:0000256" key="6">
    <source>
        <dbReference type="ARBA" id="ARBA00022741"/>
    </source>
</evidence>
<keyword evidence="8" id="KW-0067">ATP-binding</keyword>
<organism evidence="15 16">
    <name type="scientific">Lachancea quebecensis</name>
    <dbReference type="NCBI Taxonomy" id="1654605"/>
    <lineage>
        <taxon>Eukaryota</taxon>
        <taxon>Fungi</taxon>
        <taxon>Dikarya</taxon>
        <taxon>Ascomycota</taxon>
        <taxon>Saccharomycotina</taxon>
        <taxon>Saccharomycetes</taxon>
        <taxon>Saccharomycetales</taxon>
        <taxon>Saccharomycetaceae</taxon>
        <taxon>Lachancea</taxon>
    </lineage>
</organism>
<sequence length="445" mass="49258">MVKKAFSAPGKALLVGGYLVLDPQYRSYVVALSSRMHAVVSQAAPCDKKGFKITIKSSQFNNDEWNYMVEGEAPFVVRELDGRKNPFAEKVVEVIMNYCQPAPNRMGDILVEIYSDPGYHSVGTSILKRNSYKEFRFHDETITKVPKTGLGSSAGLVTVLVSALLSIFKPNLDVGAEEDLVTIHNLSQVAHCQAQGKVGSGFDVAAAVFGSVMYQRFDPELINKLPAADSLHYGQALRQLIDETDWKFMHENITLPPGLRLIMGDVNNGSETTKLVAKVKTWYQQNIPRSLEIYQKINQGNVSFIEGIGKLVSLSKESPSEYSSMLESLNSGTDFESYDIFRQIRQAVEQIRSKFRLITNESGADIEPLVQTQLLDQSLNLKGVLTGVVPGAGGFDAISLIVTEKSDIPSQTQNDSNFSSVTWLNLRQQNMGVKDEVPEHYANFT</sequence>